<name>A0A8T3AF93_DENNO</name>
<dbReference type="AlphaFoldDB" id="A0A8T3AF93"/>
<reference evidence="1" key="1">
    <citation type="journal article" date="2022" name="Front. Genet.">
        <title>Chromosome-Scale Assembly of the Dendrobium nobile Genome Provides Insights Into the Molecular Mechanism of the Biosynthesis of the Medicinal Active Ingredient of Dendrobium.</title>
        <authorList>
            <person name="Xu Q."/>
            <person name="Niu S.-C."/>
            <person name="Li K.-L."/>
            <person name="Zheng P.-J."/>
            <person name="Zhang X.-J."/>
            <person name="Jia Y."/>
            <person name="Liu Y."/>
            <person name="Niu Y.-X."/>
            <person name="Yu L.-H."/>
            <person name="Chen D.-F."/>
            <person name="Zhang G.-Q."/>
        </authorList>
    </citation>
    <scope>NUCLEOTIDE SEQUENCE</scope>
    <source>
        <tissue evidence="1">Leaf</tissue>
    </source>
</reference>
<dbReference type="EMBL" id="JAGYWB010000017">
    <property type="protein sequence ID" value="KAI0495236.1"/>
    <property type="molecule type" value="Genomic_DNA"/>
</dbReference>
<accession>A0A8T3AF93</accession>
<sequence>MNKSQRVKLRLLGSFDRTRVLKADCSTSRTHSSISLALIPFVRILEDVLEREREGERDTTFGGNTNKLFRFFPNSYINPRPLFIEHYQGVITCMSKKA</sequence>
<comment type="caution">
    <text evidence="1">The sequence shown here is derived from an EMBL/GenBank/DDBJ whole genome shotgun (WGS) entry which is preliminary data.</text>
</comment>
<proteinExistence type="predicted"/>
<organism evidence="1 2">
    <name type="scientific">Dendrobium nobile</name>
    <name type="common">Orchid</name>
    <dbReference type="NCBI Taxonomy" id="94219"/>
    <lineage>
        <taxon>Eukaryota</taxon>
        <taxon>Viridiplantae</taxon>
        <taxon>Streptophyta</taxon>
        <taxon>Embryophyta</taxon>
        <taxon>Tracheophyta</taxon>
        <taxon>Spermatophyta</taxon>
        <taxon>Magnoliopsida</taxon>
        <taxon>Liliopsida</taxon>
        <taxon>Asparagales</taxon>
        <taxon>Orchidaceae</taxon>
        <taxon>Epidendroideae</taxon>
        <taxon>Malaxideae</taxon>
        <taxon>Dendrobiinae</taxon>
        <taxon>Dendrobium</taxon>
    </lineage>
</organism>
<gene>
    <name evidence="1" type="ORF">KFK09_025386</name>
</gene>
<protein>
    <submittedName>
        <fullName evidence="1">Uncharacterized protein</fullName>
    </submittedName>
</protein>
<evidence type="ECO:0000313" key="2">
    <source>
        <dbReference type="Proteomes" id="UP000829196"/>
    </source>
</evidence>
<keyword evidence="2" id="KW-1185">Reference proteome</keyword>
<dbReference type="Proteomes" id="UP000829196">
    <property type="component" value="Unassembled WGS sequence"/>
</dbReference>
<evidence type="ECO:0000313" key="1">
    <source>
        <dbReference type="EMBL" id="KAI0495236.1"/>
    </source>
</evidence>